<dbReference type="SMART" id="SM00767">
    <property type="entry name" value="DCD"/>
    <property type="match status" value="1"/>
</dbReference>
<sequence length="741" mass="83030">MSSQHKDPVSMADVNEKDDVSKSNSSPKEDGAQIVLIPSTVSSTSIVLVEKTMARPGSTNGMEDGNSLVGLEIDKGHKKEISLTEGETDDAQAVTEVAERENDEKTKEHITGENLGGNLKGKGSKRRKGNKKKMAAQKASEMVIGDSNEGNETVASIGERLTIDEHHDKEKAIGEESSHEEDAAREVAEREKDEKTKEHINGENLCGNSKGKGNKRRNGNKKKKVAQKASEMVIGDANEVNATIAAKNGLTIDENHDKEKAIGEEATHEDVKEASIKGEAEEKSEEKKKGEKLGNGSNRRGRRPRRNRKKEVAQKASEIAVVDGDKSESSRKKKALEKVKSMGMVFMCSSKTKADCFRYKILGLPAGKKDQVAKVYKGMRLFLFDVDLRLMYGIFKAAGAGGFNIEPKAFKSAFPSQVTPQNDLLLSDLNSSYCHFGLETSTCPVRFTVMQDCLPLAEEIFRNVIKENYYSRNKFDCQLNAQQVCLLLFVTKLCKLFVAAKSGPSPQKAIKNHRSGADESRRSRQGAHIARDGKKRKRWSPEEETQPHPPSGRERKRYQDYGQPHVRYEREAFPSPVRPVARYLPPPPPEELAPVRSYGYESAYSYAPRHHDEMVSRSYRVLDTEPRHHDEMVSRHQEHDREHHHLYGREPLTYRDDGYPFVGQRVEYHHHPAAAAVLPSHYRLVSREYPPPSATQPTEYRLSGGLQAAGYRDVGHASEYRSSTASFLEYHTRGRPSRYGY</sequence>
<evidence type="ECO:0000256" key="1">
    <source>
        <dbReference type="SAM" id="MobiDB-lite"/>
    </source>
</evidence>
<feature type="compositionally biased region" description="Basic residues" evidence="1">
    <location>
        <begin position="122"/>
        <end position="135"/>
    </location>
</feature>
<reference evidence="3 4" key="1">
    <citation type="journal article" date="2016" name="Sci. Rep.">
        <title>The genome sequence of the outbreeding globe artichoke constructed de novo incorporating a phase-aware low-pass sequencing strategy of F1 progeny.</title>
        <authorList>
            <person name="Scaglione D."/>
            <person name="Reyes-Chin-Wo S."/>
            <person name="Acquadro A."/>
            <person name="Froenicke L."/>
            <person name="Portis E."/>
            <person name="Beitel C."/>
            <person name="Tirone M."/>
            <person name="Mauro R."/>
            <person name="Lo Monaco A."/>
            <person name="Mauromicale G."/>
            <person name="Faccioli P."/>
            <person name="Cattivelli L."/>
            <person name="Rieseberg L."/>
            <person name="Michelmore R."/>
            <person name="Lanteri S."/>
        </authorList>
    </citation>
    <scope>NUCLEOTIDE SEQUENCE [LARGE SCALE GENOMIC DNA]</scope>
    <source>
        <strain evidence="3">2C</strain>
    </source>
</reference>
<feature type="region of interest" description="Disordered" evidence="1">
    <location>
        <begin position="1"/>
        <end position="39"/>
    </location>
</feature>
<dbReference type="STRING" id="59895.A0A103YMR7"/>
<name>A0A103YMR7_CYNCS</name>
<evidence type="ECO:0000313" key="3">
    <source>
        <dbReference type="EMBL" id="KVI11949.1"/>
    </source>
</evidence>
<evidence type="ECO:0000313" key="4">
    <source>
        <dbReference type="Proteomes" id="UP000243975"/>
    </source>
</evidence>
<dbReference type="PANTHER" id="PTHR46444:SF11">
    <property type="entry name" value="DCD DOMAIN-CONTAINING PROTEIN"/>
    <property type="match status" value="1"/>
</dbReference>
<protein>
    <submittedName>
        <fullName evidence="3">Development/cell death domain-containing protein</fullName>
    </submittedName>
</protein>
<feature type="compositionally biased region" description="Basic and acidic residues" evidence="1">
    <location>
        <begin position="323"/>
        <end position="332"/>
    </location>
</feature>
<keyword evidence="4" id="KW-1185">Reference proteome</keyword>
<dbReference type="PANTHER" id="PTHR46444">
    <property type="entry name" value="DCD (DEVELOPMENT AND CELL DEATH) DOMAIN PROTEIN-RELATED"/>
    <property type="match status" value="1"/>
</dbReference>
<dbReference type="Proteomes" id="UP000243975">
    <property type="component" value="Unassembled WGS sequence"/>
</dbReference>
<dbReference type="Gramene" id="KVI11949">
    <property type="protein sequence ID" value="KVI11949"/>
    <property type="gene ID" value="Ccrd_009631"/>
</dbReference>
<dbReference type="EMBL" id="LEKV01000024">
    <property type="protein sequence ID" value="KVI11949.1"/>
    <property type="molecule type" value="Genomic_DNA"/>
</dbReference>
<dbReference type="PROSITE" id="PS51222">
    <property type="entry name" value="DCD"/>
    <property type="match status" value="1"/>
</dbReference>
<feature type="region of interest" description="Disordered" evidence="1">
    <location>
        <begin position="80"/>
        <end position="332"/>
    </location>
</feature>
<proteinExistence type="predicted"/>
<accession>A0A103YMR7</accession>
<feature type="region of interest" description="Disordered" evidence="1">
    <location>
        <begin position="504"/>
        <end position="557"/>
    </location>
</feature>
<feature type="compositionally biased region" description="Basic residues" evidence="1">
    <location>
        <begin position="299"/>
        <end position="309"/>
    </location>
</feature>
<comment type="caution">
    <text evidence="3">The sequence shown here is derived from an EMBL/GenBank/DDBJ whole genome shotgun (WGS) entry which is preliminary data.</text>
</comment>
<evidence type="ECO:0000259" key="2">
    <source>
        <dbReference type="PROSITE" id="PS51222"/>
    </source>
</evidence>
<dbReference type="AlphaFoldDB" id="A0A103YMR7"/>
<dbReference type="InterPro" id="IPR013989">
    <property type="entry name" value="Dev_and_cell_death_domain"/>
</dbReference>
<feature type="domain" description="DCD" evidence="2">
    <location>
        <begin position="339"/>
        <end position="493"/>
    </location>
</feature>
<feature type="compositionally biased region" description="Basic and acidic residues" evidence="1">
    <location>
        <begin position="1"/>
        <end position="31"/>
    </location>
</feature>
<organism evidence="3 4">
    <name type="scientific">Cynara cardunculus var. scolymus</name>
    <name type="common">Globe artichoke</name>
    <name type="synonym">Cynara scolymus</name>
    <dbReference type="NCBI Taxonomy" id="59895"/>
    <lineage>
        <taxon>Eukaryota</taxon>
        <taxon>Viridiplantae</taxon>
        <taxon>Streptophyta</taxon>
        <taxon>Embryophyta</taxon>
        <taxon>Tracheophyta</taxon>
        <taxon>Spermatophyta</taxon>
        <taxon>Magnoliopsida</taxon>
        <taxon>eudicotyledons</taxon>
        <taxon>Gunneridae</taxon>
        <taxon>Pentapetalae</taxon>
        <taxon>asterids</taxon>
        <taxon>campanulids</taxon>
        <taxon>Asterales</taxon>
        <taxon>Asteraceae</taxon>
        <taxon>Carduoideae</taxon>
        <taxon>Cardueae</taxon>
        <taxon>Carduinae</taxon>
        <taxon>Cynara</taxon>
    </lineage>
</organism>
<gene>
    <name evidence="3" type="ORF">Ccrd_009631</name>
</gene>
<feature type="compositionally biased region" description="Basic residues" evidence="1">
    <location>
        <begin position="212"/>
        <end position="226"/>
    </location>
</feature>
<dbReference type="Pfam" id="PF10539">
    <property type="entry name" value="Dev_Cell_Death"/>
    <property type="match status" value="2"/>
</dbReference>
<feature type="compositionally biased region" description="Basic and acidic residues" evidence="1">
    <location>
        <begin position="161"/>
        <end position="201"/>
    </location>
</feature>
<feature type="compositionally biased region" description="Basic and acidic residues" evidence="1">
    <location>
        <begin position="97"/>
        <end position="111"/>
    </location>
</feature>
<feature type="compositionally biased region" description="Basic and acidic residues" evidence="1">
    <location>
        <begin position="253"/>
        <end position="292"/>
    </location>
</feature>